<dbReference type="Gene3D" id="3.40.50.11180">
    <property type="match status" value="1"/>
</dbReference>
<dbReference type="Gene3D" id="3.40.50.300">
    <property type="entry name" value="P-loop containing nucleotide triphosphate hydrolases"/>
    <property type="match status" value="2"/>
</dbReference>
<keyword evidence="18" id="KW-1185">Reference proteome</keyword>
<dbReference type="eggNOG" id="COG1197">
    <property type="taxonomic scope" value="Bacteria"/>
</dbReference>
<keyword evidence="8 13" id="KW-0238">DNA-binding</keyword>
<dbReference type="Pfam" id="PF00271">
    <property type="entry name" value="Helicase_C"/>
    <property type="match status" value="1"/>
</dbReference>
<dbReference type="Gene3D" id="3.30.2060.10">
    <property type="entry name" value="Penicillin-binding protein 1b domain"/>
    <property type="match status" value="1"/>
</dbReference>
<keyword evidence="5 13" id="KW-0378">Hydrolase</keyword>
<dbReference type="Pfam" id="PF17757">
    <property type="entry name" value="UvrB_inter"/>
    <property type="match status" value="1"/>
</dbReference>
<dbReference type="CDD" id="cd17991">
    <property type="entry name" value="DEXHc_TRCF"/>
    <property type="match status" value="1"/>
</dbReference>
<dbReference type="GeneID" id="98000997"/>
<dbReference type="AlphaFoldDB" id="B1C986"/>
<reference evidence="17" key="2">
    <citation type="submission" date="2013-08" db="EMBL/GenBank/DDBJ databases">
        <title>Draft genome sequence of Anaerofustis stercorihominis (DSM 17244).</title>
        <authorList>
            <person name="Sudarsanam P."/>
            <person name="Ley R."/>
            <person name="Guruge J."/>
            <person name="Turnbaugh P.J."/>
            <person name="Mahowald M."/>
            <person name="Liep D."/>
            <person name="Gordon J."/>
        </authorList>
    </citation>
    <scope>NUCLEOTIDE SEQUENCE</scope>
    <source>
        <strain evidence="17">DSM 17244</strain>
    </source>
</reference>
<dbReference type="PANTHER" id="PTHR47964">
    <property type="entry name" value="ATP-DEPENDENT DNA HELICASE HOMOLOG RECG, CHLOROPLASTIC"/>
    <property type="match status" value="1"/>
</dbReference>
<comment type="similarity">
    <text evidence="10 13">In the N-terminal section; belongs to the UvrB family.</text>
</comment>
<dbReference type="HOGENOM" id="CLU_005122_1_3_9"/>
<dbReference type="Pfam" id="PF03461">
    <property type="entry name" value="TRCF"/>
    <property type="match status" value="1"/>
</dbReference>
<dbReference type="STRING" id="445971.ANASTE_01961"/>
<name>B1C986_9FIRM</name>
<evidence type="ECO:0000256" key="6">
    <source>
        <dbReference type="ARBA" id="ARBA00022806"/>
    </source>
</evidence>
<dbReference type="GO" id="GO:0000716">
    <property type="term" value="P:transcription-coupled nucleotide-excision repair, DNA damage recognition"/>
    <property type="evidence" value="ECO:0007669"/>
    <property type="project" value="UniProtKB-UniRule"/>
</dbReference>
<dbReference type="InterPro" id="IPR041471">
    <property type="entry name" value="UvrB_inter"/>
</dbReference>
<feature type="domain" description="Helicase ATP-binding" evidence="15">
    <location>
        <begin position="622"/>
        <end position="783"/>
    </location>
</feature>
<proteinExistence type="inferred from homology"/>
<dbReference type="GO" id="GO:0003678">
    <property type="term" value="F:DNA helicase activity"/>
    <property type="evidence" value="ECO:0007669"/>
    <property type="project" value="TreeGrafter"/>
</dbReference>
<dbReference type="InterPro" id="IPR014001">
    <property type="entry name" value="Helicase_ATP-bd"/>
</dbReference>
<evidence type="ECO:0000256" key="1">
    <source>
        <dbReference type="ARBA" id="ARBA00004496"/>
    </source>
</evidence>
<dbReference type="SMART" id="SM00490">
    <property type="entry name" value="HELICc"/>
    <property type="match status" value="1"/>
</dbReference>
<evidence type="ECO:0000256" key="9">
    <source>
        <dbReference type="ARBA" id="ARBA00023204"/>
    </source>
</evidence>
<dbReference type="SUPFAM" id="SSF143517">
    <property type="entry name" value="TRCF domain-like"/>
    <property type="match status" value="1"/>
</dbReference>
<evidence type="ECO:0000256" key="10">
    <source>
        <dbReference type="ARBA" id="ARBA00061104"/>
    </source>
</evidence>
<dbReference type="InterPro" id="IPR027417">
    <property type="entry name" value="P-loop_NTPase"/>
</dbReference>
<dbReference type="InterPro" id="IPR005118">
    <property type="entry name" value="TRCF_C"/>
</dbReference>
<keyword evidence="9 13" id="KW-0234">DNA repair</keyword>
<feature type="domain" description="Helicase C-terminal" evidence="16">
    <location>
        <begin position="804"/>
        <end position="958"/>
    </location>
</feature>
<dbReference type="EMBL" id="ABIL02000006">
    <property type="protein sequence ID" value="EDS72250.1"/>
    <property type="molecule type" value="Genomic_DNA"/>
</dbReference>
<dbReference type="InterPro" id="IPR003711">
    <property type="entry name" value="CarD-like/TRCF_RID"/>
</dbReference>
<sequence length="1150" mass="133024">MIESILSAATFLNKINYTADKKGSIFLHGVSSNLKDMITVHELYKEKRPVIYILKDDVSAKETYLNLSDILSEKDILYYPAKPITHEFIDSHSMELTNKRVNVIKNAVMGSKKIIVTSINAAIEKGLFWGKDSIITKKTEDILDIDEFIEILNKFGYAREYEVTGQGAYSVKGGIVDVFIMGDEVPVRIEFFDDEIDSIRTFDKNTGKSIEKINKFTLVPAKTSLLDYDEINKLNKKVRAKLEKAITQNEDEEIDKNYRELYEKIADDTNDTTKYIFYASKQTKSLIDLYKDPLIIFDDYSIIKKTYNRFFKENKEELKDLAEHGKMLDIQVNNHFKFAEAEERFINLDSLIYFDLSMASNNLFCKDIVEVKSSDNINYVKNINYLIDNIVTYLKEDYKVIITYKNEKEKKNLSEFLSNYNIDYTHTVKEGHVALVKSNIRNGVNILSEKLFILSYNDVLIKKEAKKKRTKKDKHNEKAFFSEITKGDYVVHETYGIGRYLGMVNMEAGGLYNDYLEIEFAGNDKLYVIANKMNLVSKYIGSSDAPPKLNKLGSQVWENTKNKTRKAVKELAKEYITLYAKRREIKGFAFSADTPWQKEFEDNFGYELTEDQERCVREVKEDMEKPYPMDRLICGDVGFGKTEVAARAIFKAVMDGKQCAVLVPTTILAMQHYNTFVERFKDFPVKIEMLSRFKTKKEENRIIDKLERGKVDIVIGTHKLLSDNVNFKDLGLLVVDEEQRFGVAHKDKLKLLKENVDTLTLSATPIPRTLNMSLIGIRDLSTIEKPPKEREETETYVIEYDDYIIKDAINRELSRGGQVFFVYNSVKNAEKTCLKLRKLIPGLKVEFANGQMPERELEKTMFRFLNKEFDVLVCTAIVENGLNILNANTMIIKEGNNLGLSQLYQLRGRVGRSNKNAYCYVTYEKDKALNEVAMKRLKAINEFTKFGSGFQIAIRDLQIRGSGNLLGANQSGHFTNVGYELYTKMLQEALKESKGEAQKEPVETTINIKINAYIDKKYIEDEKQRIITYKEIASIETEADKDEMVENLIDIYGDIRKETLNLMDISLLRNKASKKDILSINVNEENREIYFDFDKEKEIHMDKINKLYEIFKGKFIKNSKFIRICFPYKKTRNVHQSIMKLIDKIIDNIA</sequence>
<evidence type="ECO:0000256" key="5">
    <source>
        <dbReference type="ARBA" id="ARBA00022801"/>
    </source>
</evidence>
<evidence type="ECO:0000256" key="3">
    <source>
        <dbReference type="ARBA" id="ARBA00022741"/>
    </source>
</evidence>
<dbReference type="InterPro" id="IPR047112">
    <property type="entry name" value="RecG/Mfd"/>
</dbReference>
<feature type="coiled-coil region" evidence="14">
    <location>
        <begin position="228"/>
        <end position="255"/>
    </location>
</feature>
<dbReference type="Gene3D" id="3.90.1150.50">
    <property type="entry name" value="Transcription-repair-coupling factor, D7 domain"/>
    <property type="match status" value="1"/>
</dbReference>
<organism evidence="17 18">
    <name type="scientific">Anaerofustis stercorihominis DSM 17244</name>
    <dbReference type="NCBI Taxonomy" id="445971"/>
    <lineage>
        <taxon>Bacteria</taxon>
        <taxon>Bacillati</taxon>
        <taxon>Bacillota</taxon>
        <taxon>Clostridia</taxon>
        <taxon>Eubacteriales</taxon>
        <taxon>Eubacteriaceae</taxon>
        <taxon>Anaerofustis</taxon>
    </lineage>
</organism>
<dbReference type="InterPro" id="IPR037235">
    <property type="entry name" value="TRCF-like_C_D7"/>
</dbReference>
<dbReference type="Pfam" id="PF02559">
    <property type="entry name" value="CarD_TRCF_RID"/>
    <property type="match status" value="1"/>
</dbReference>
<dbReference type="GO" id="GO:0003684">
    <property type="term" value="F:damaged DNA binding"/>
    <property type="evidence" value="ECO:0007669"/>
    <property type="project" value="InterPro"/>
</dbReference>
<evidence type="ECO:0000256" key="8">
    <source>
        <dbReference type="ARBA" id="ARBA00023125"/>
    </source>
</evidence>
<dbReference type="InterPro" id="IPR011545">
    <property type="entry name" value="DEAD/DEAH_box_helicase_dom"/>
</dbReference>
<dbReference type="PANTHER" id="PTHR47964:SF1">
    <property type="entry name" value="ATP-DEPENDENT DNA HELICASE HOMOLOG RECG, CHLOROPLASTIC"/>
    <property type="match status" value="1"/>
</dbReference>
<dbReference type="OrthoDB" id="9804325at2"/>
<evidence type="ECO:0000256" key="2">
    <source>
        <dbReference type="ARBA" id="ARBA00022490"/>
    </source>
</evidence>
<dbReference type="GO" id="GO:0005524">
    <property type="term" value="F:ATP binding"/>
    <property type="evidence" value="ECO:0007669"/>
    <property type="project" value="UniProtKB-UniRule"/>
</dbReference>
<evidence type="ECO:0000256" key="14">
    <source>
        <dbReference type="SAM" id="Coils"/>
    </source>
</evidence>
<comment type="similarity">
    <text evidence="11 13">In the C-terminal section; belongs to the helicase family. RecG subfamily.</text>
</comment>
<keyword evidence="4 13" id="KW-0227">DNA damage</keyword>
<dbReference type="GO" id="GO:0006355">
    <property type="term" value="P:regulation of DNA-templated transcription"/>
    <property type="evidence" value="ECO:0007669"/>
    <property type="project" value="UniProtKB-UniRule"/>
</dbReference>
<evidence type="ECO:0000259" key="16">
    <source>
        <dbReference type="PROSITE" id="PS51194"/>
    </source>
</evidence>
<protein>
    <recommendedName>
        <fullName evidence="12 13">Transcription-repair-coupling factor</fullName>
        <shortName evidence="13">TRCF</shortName>
        <ecNumber evidence="13">3.6.4.-</ecNumber>
    </recommendedName>
</protein>
<dbReference type="Gene3D" id="2.40.10.170">
    <property type="match status" value="1"/>
</dbReference>
<keyword evidence="14" id="KW-0175">Coiled coil</keyword>
<accession>B1C986</accession>
<dbReference type="InterPro" id="IPR004576">
    <property type="entry name" value="Mfd"/>
</dbReference>
<keyword evidence="6" id="KW-0347">Helicase</keyword>
<comment type="subcellular location">
    <subcellularLocation>
        <location evidence="1 13">Cytoplasm</location>
    </subcellularLocation>
</comment>
<dbReference type="SMART" id="SM00487">
    <property type="entry name" value="DEXDc"/>
    <property type="match status" value="1"/>
</dbReference>
<dbReference type="Pfam" id="PF00270">
    <property type="entry name" value="DEAD"/>
    <property type="match status" value="1"/>
</dbReference>
<evidence type="ECO:0000313" key="18">
    <source>
        <dbReference type="Proteomes" id="UP000005178"/>
    </source>
</evidence>
<dbReference type="Proteomes" id="UP000005178">
    <property type="component" value="Unassembled WGS sequence"/>
</dbReference>
<dbReference type="FunFam" id="3.40.50.300:FF:000546">
    <property type="entry name" value="Transcription-repair-coupling factor"/>
    <property type="match status" value="1"/>
</dbReference>
<dbReference type="SUPFAM" id="SSF141259">
    <property type="entry name" value="CarD-like"/>
    <property type="match status" value="1"/>
</dbReference>
<evidence type="ECO:0000256" key="12">
    <source>
        <dbReference type="ARBA" id="ARBA00070128"/>
    </source>
</evidence>
<dbReference type="SMART" id="SM00982">
    <property type="entry name" value="TRCF"/>
    <property type="match status" value="1"/>
</dbReference>
<comment type="function">
    <text evidence="13">Couples transcription and DNA repair by recognizing RNA polymerase (RNAP) stalled at DNA lesions. Mediates ATP-dependent release of RNAP and its truncated transcript from the DNA, and recruitment of nucleotide excision repair machinery to the damaged site.</text>
</comment>
<dbReference type="SUPFAM" id="SSF52540">
    <property type="entry name" value="P-loop containing nucleoside triphosphate hydrolases"/>
    <property type="match status" value="3"/>
</dbReference>
<keyword evidence="3 13" id="KW-0547">Nucleotide-binding</keyword>
<evidence type="ECO:0000313" key="17">
    <source>
        <dbReference type="EMBL" id="EDS72250.1"/>
    </source>
</evidence>
<evidence type="ECO:0000256" key="7">
    <source>
        <dbReference type="ARBA" id="ARBA00022840"/>
    </source>
</evidence>
<gene>
    <name evidence="13 17" type="primary">mfd</name>
    <name evidence="17" type="ORF">ANASTE_01961</name>
</gene>
<dbReference type="PROSITE" id="PS51192">
    <property type="entry name" value="HELICASE_ATP_BIND_1"/>
    <property type="match status" value="1"/>
</dbReference>
<dbReference type="RefSeq" id="WP_007050720.1">
    <property type="nucleotide sequence ID" value="NZ_DS560019.1"/>
</dbReference>
<dbReference type="SMART" id="SM01058">
    <property type="entry name" value="CarD_TRCF"/>
    <property type="match status" value="1"/>
</dbReference>
<keyword evidence="2 13" id="KW-0963">Cytoplasm</keyword>
<dbReference type="InterPro" id="IPR036101">
    <property type="entry name" value="CarD-like/TRCF_RID_sf"/>
</dbReference>
<keyword evidence="7 13" id="KW-0067">ATP-binding</keyword>
<evidence type="ECO:0000256" key="13">
    <source>
        <dbReference type="HAMAP-Rule" id="MF_00969"/>
    </source>
</evidence>
<reference evidence="17" key="1">
    <citation type="submission" date="2008-01" db="EMBL/GenBank/DDBJ databases">
        <authorList>
            <person name="Fulton L."/>
            <person name="Clifton S."/>
            <person name="Fulton B."/>
            <person name="Xu J."/>
            <person name="Minx P."/>
            <person name="Pepin K.H."/>
            <person name="Johnson M."/>
            <person name="Thiruvilangam P."/>
            <person name="Bhonagiri V."/>
            <person name="Nash W.E."/>
            <person name="Mardis E.R."/>
            <person name="Wilson R.K."/>
        </authorList>
    </citation>
    <scope>NUCLEOTIDE SEQUENCE [LARGE SCALE GENOMIC DNA]</scope>
    <source>
        <strain evidence="17">DSM 17244</strain>
    </source>
</reference>
<dbReference type="GO" id="GO:0016787">
    <property type="term" value="F:hydrolase activity"/>
    <property type="evidence" value="ECO:0007669"/>
    <property type="project" value="UniProtKB-KW"/>
</dbReference>
<dbReference type="GO" id="GO:0005737">
    <property type="term" value="C:cytoplasm"/>
    <property type="evidence" value="ECO:0007669"/>
    <property type="project" value="UniProtKB-SubCell"/>
</dbReference>
<dbReference type="PROSITE" id="PS51194">
    <property type="entry name" value="HELICASE_CTER"/>
    <property type="match status" value="1"/>
</dbReference>
<evidence type="ECO:0000259" key="15">
    <source>
        <dbReference type="PROSITE" id="PS51192"/>
    </source>
</evidence>
<dbReference type="HAMAP" id="MF_00969">
    <property type="entry name" value="TRCF"/>
    <property type="match status" value="1"/>
</dbReference>
<dbReference type="InterPro" id="IPR001650">
    <property type="entry name" value="Helicase_C-like"/>
</dbReference>
<dbReference type="NCBIfam" id="TIGR00580">
    <property type="entry name" value="mfd"/>
    <property type="match status" value="1"/>
</dbReference>
<evidence type="ECO:0000256" key="11">
    <source>
        <dbReference type="ARBA" id="ARBA00061399"/>
    </source>
</evidence>
<comment type="caution">
    <text evidence="17">The sequence shown here is derived from an EMBL/GenBank/DDBJ whole genome shotgun (WGS) entry which is preliminary data.</text>
</comment>
<evidence type="ECO:0000256" key="4">
    <source>
        <dbReference type="ARBA" id="ARBA00022763"/>
    </source>
</evidence>
<dbReference type="EC" id="3.6.4.-" evidence="13"/>